<dbReference type="Gene3D" id="2.20.25.110">
    <property type="entry name" value="S-adenosyl-L-methionine-dependent methyltransferases"/>
    <property type="match status" value="1"/>
</dbReference>
<evidence type="ECO:0000313" key="2">
    <source>
        <dbReference type="EMBL" id="KAJ4747655.1"/>
    </source>
</evidence>
<feature type="compositionally biased region" description="Basic and acidic residues" evidence="1">
    <location>
        <begin position="127"/>
        <end position="136"/>
    </location>
</feature>
<evidence type="ECO:0000256" key="1">
    <source>
        <dbReference type="SAM" id="MobiDB-lite"/>
    </source>
</evidence>
<dbReference type="EMBL" id="JAMFTS010000005">
    <property type="protein sequence ID" value="KAJ4747655.1"/>
    <property type="molecule type" value="Genomic_DNA"/>
</dbReference>
<feature type="compositionally biased region" description="Basic residues" evidence="1">
    <location>
        <begin position="73"/>
        <end position="86"/>
    </location>
</feature>
<dbReference type="Proteomes" id="UP001140206">
    <property type="component" value="Chromosome 5"/>
</dbReference>
<comment type="caution">
    <text evidence="2">The sequence shown here is derived from an EMBL/GenBank/DDBJ whole genome shotgun (WGS) entry which is preliminary data.</text>
</comment>
<proteinExistence type="predicted"/>
<feature type="region of interest" description="Disordered" evidence="1">
    <location>
        <begin position="64"/>
        <end position="140"/>
    </location>
</feature>
<accession>A0AAV8BWV6</accession>
<keyword evidence="2" id="KW-0808">Transferase</keyword>
<protein>
    <submittedName>
        <fullName evidence="2">S-adenosyl-L-methionine-dependent methyltransferases superfamily protein</fullName>
    </submittedName>
</protein>
<dbReference type="PANTHER" id="PTHR37211">
    <property type="entry name" value="EXPRESSED PROTEIN"/>
    <property type="match status" value="1"/>
</dbReference>
<dbReference type="GO" id="GO:0032259">
    <property type="term" value="P:methylation"/>
    <property type="evidence" value="ECO:0007669"/>
    <property type="project" value="UniProtKB-KW"/>
</dbReference>
<organism evidence="2 3">
    <name type="scientific">Rhynchospora pubera</name>
    <dbReference type="NCBI Taxonomy" id="906938"/>
    <lineage>
        <taxon>Eukaryota</taxon>
        <taxon>Viridiplantae</taxon>
        <taxon>Streptophyta</taxon>
        <taxon>Embryophyta</taxon>
        <taxon>Tracheophyta</taxon>
        <taxon>Spermatophyta</taxon>
        <taxon>Magnoliopsida</taxon>
        <taxon>Liliopsida</taxon>
        <taxon>Poales</taxon>
        <taxon>Cyperaceae</taxon>
        <taxon>Cyperoideae</taxon>
        <taxon>Rhynchosporeae</taxon>
        <taxon>Rhynchospora</taxon>
    </lineage>
</organism>
<dbReference type="Gene3D" id="3.40.50.150">
    <property type="entry name" value="Vaccinia Virus protein VP39"/>
    <property type="match status" value="1"/>
</dbReference>
<keyword evidence="3" id="KW-1185">Reference proteome</keyword>
<sequence>MCCDSLIQNFRRDFSILRYIIKPYFKTLLHVAFTTFKFRHSFQFYRRSFISDDAPFCNGHGGVRKERAEAMGKKKHRESHHRTSRRFHQDDDDYSSALPSSAFDLPPPPQDDDDEEEGEEEEEVEESHEKSKHDLGADTDTPSKFDLYQLSVQSPKGDISYMLKFFLMYVGGRQPLHLQEDFCGTALLSTEWLRSDPRRTAVGLDLDLESLDWCLDNNLSKVGSDVSSRLSLFHGNVLQPYESHLVCHPPKIDFIKDLSLDDSIGAQVQSGIPTTMGDATLPARDIVCAFNYSCCCLHSRKDMIAYFRHALNALSRKGGIFVMDLYGGTSSECKLRLQRKFSGFTYIWEQEEFDVINRKTKISLHFQFGKKKALRHAFSYHWRLWSIPEIKDCMEEAGFKSVHFWMREMPDTHLHENADEYTAGRDVKYEELSAFRQRDAWNAYVVAVTNV</sequence>
<dbReference type="PANTHER" id="PTHR37211:SF1">
    <property type="entry name" value="EXPRESSED PROTEIN"/>
    <property type="match status" value="1"/>
</dbReference>
<dbReference type="GO" id="GO:0008168">
    <property type="term" value="F:methyltransferase activity"/>
    <property type="evidence" value="ECO:0007669"/>
    <property type="project" value="UniProtKB-KW"/>
</dbReference>
<feature type="compositionally biased region" description="Acidic residues" evidence="1">
    <location>
        <begin position="110"/>
        <end position="126"/>
    </location>
</feature>
<name>A0AAV8BWV6_9POAL</name>
<dbReference type="InterPro" id="IPR029063">
    <property type="entry name" value="SAM-dependent_MTases_sf"/>
</dbReference>
<dbReference type="SUPFAM" id="SSF53335">
    <property type="entry name" value="S-adenosyl-L-methionine-dependent methyltransferases"/>
    <property type="match status" value="1"/>
</dbReference>
<keyword evidence="2" id="KW-0489">Methyltransferase</keyword>
<reference evidence="2" key="1">
    <citation type="submission" date="2022-08" db="EMBL/GenBank/DDBJ databases">
        <authorList>
            <person name="Marques A."/>
        </authorList>
    </citation>
    <scope>NUCLEOTIDE SEQUENCE</scope>
    <source>
        <strain evidence="2">RhyPub2mFocal</strain>
        <tissue evidence="2">Leaves</tissue>
    </source>
</reference>
<gene>
    <name evidence="2" type="ORF">LUZ62_082060</name>
</gene>
<dbReference type="AlphaFoldDB" id="A0AAV8BWV6"/>
<evidence type="ECO:0000313" key="3">
    <source>
        <dbReference type="Proteomes" id="UP001140206"/>
    </source>
</evidence>